<dbReference type="PANTHER" id="PTHR36340">
    <property type="entry name" value="NAD(P)H DEHYDROGENASE SUBUNIT CRR3, CHLOROPLASTIC-RELATED"/>
    <property type="match status" value="1"/>
</dbReference>
<proteinExistence type="predicted"/>
<dbReference type="InterPro" id="IPR038931">
    <property type="entry name" value="CRR3"/>
</dbReference>
<dbReference type="GO" id="GO:0009773">
    <property type="term" value="P:photosynthetic electron transport in photosystem I"/>
    <property type="evidence" value="ECO:0007669"/>
    <property type="project" value="InterPro"/>
</dbReference>
<accession>A0A2P2JRM0</accession>
<dbReference type="GO" id="GO:0009535">
    <property type="term" value="C:chloroplast thylakoid membrane"/>
    <property type="evidence" value="ECO:0007669"/>
    <property type="project" value="InterPro"/>
</dbReference>
<feature type="transmembrane region" description="Helical" evidence="2">
    <location>
        <begin position="143"/>
        <end position="166"/>
    </location>
</feature>
<dbReference type="AlphaFoldDB" id="A0A2P2JRM0"/>
<dbReference type="PANTHER" id="PTHR36340:SF1">
    <property type="entry name" value="NAD(P)H DEHYDROGENASE SUBUNIT CRR3, CHLOROPLASTIC-RELATED"/>
    <property type="match status" value="1"/>
</dbReference>
<feature type="region of interest" description="Disordered" evidence="1">
    <location>
        <begin position="24"/>
        <end position="45"/>
    </location>
</feature>
<name>A0A2P2JRM0_RHIMU</name>
<organism evidence="3">
    <name type="scientific">Rhizophora mucronata</name>
    <name type="common">Asiatic mangrove</name>
    <dbReference type="NCBI Taxonomy" id="61149"/>
    <lineage>
        <taxon>Eukaryota</taxon>
        <taxon>Viridiplantae</taxon>
        <taxon>Streptophyta</taxon>
        <taxon>Embryophyta</taxon>
        <taxon>Tracheophyta</taxon>
        <taxon>Spermatophyta</taxon>
        <taxon>Magnoliopsida</taxon>
        <taxon>eudicotyledons</taxon>
        <taxon>Gunneridae</taxon>
        <taxon>Pentapetalae</taxon>
        <taxon>rosids</taxon>
        <taxon>fabids</taxon>
        <taxon>Malpighiales</taxon>
        <taxon>Rhizophoraceae</taxon>
        <taxon>Rhizophora</taxon>
    </lineage>
</organism>
<evidence type="ECO:0000256" key="1">
    <source>
        <dbReference type="SAM" id="MobiDB-lite"/>
    </source>
</evidence>
<keyword evidence="2" id="KW-1133">Transmembrane helix</keyword>
<keyword evidence="2" id="KW-0472">Membrane</keyword>
<protein>
    <submittedName>
        <fullName evidence="3">Putative NADPH dehydrogenase subunit CRR3ic isoform X2</fullName>
    </submittedName>
</protein>
<evidence type="ECO:0000256" key="2">
    <source>
        <dbReference type="SAM" id="Phobius"/>
    </source>
</evidence>
<keyword evidence="2" id="KW-0812">Transmembrane</keyword>
<dbReference type="EMBL" id="GGEC01015619">
    <property type="protein sequence ID" value="MBW96102.1"/>
    <property type="molecule type" value="Transcribed_RNA"/>
</dbReference>
<dbReference type="GO" id="GO:0010598">
    <property type="term" value="C:NAD(P)H dehydrogenase complex (plastoquinone)"/>
    <property type="evidence" value="ECO:0007669"/>
    <property type="project" value="InterPro"/>
</dbReference>
<sequence>MQKMACLSCHSLAKTLACASLPSNNINSSPSPQPRKDLEPPIPITKPKYQITLAPSKSKSQQQSKLKQQLDLIQLEHAIGAGSYRDSEPKDMEQGSSAYRQLSPNSWGTLEESVEKKLVKLQETGEWIANKTEKELYSSGKGILMFVFQWVLPAYIFFFLVACGVVKLPFSTPLLDDLLT</sequence>
<feature type="region of interest" description="Disordered" evidence="1">
    <location>
        <begin position="81"/>
        <end position="100"/>
    </location>
</feature>
<reference evidence="3" key="1">
    <citation type="submission" date="2018-02" db="EMBL/GenBank/DDBJ databases">
        <title>Rhizophora mucronata_Transcriptome.</title>
        <authorList>
            <person name="Meera S.P."/>
            <person name="Sreeshan A."/>
            <person name="Augustine A."/>
        </authorList>
    </citation>
    <scope>NUCLEOTIDE SEQUENCE</scope>
    <source>
        <tissue evidence="3">Leaf</tissue>
    </source>
</reference>
<evidence type="ECO:0000313" key="3">
    <source>
        <dbReference type="EMBL" id="MBW96102.1"/>
    </source>
</evidence>